<reference evidence="2 3" key="1">
    <citation type="journal article" date="2024" name="Nat. Commun.">
        <title>Phylogenomics reveals the evolutionary origins of lichenization in chlorophyte algae.</title>
        <authorList>
            <person name="Puginier C."/>
            <person name="Libourel C."/>
            <person name="Otte J."/>
            <person name="Skaloud P."/>
            <person name="Haon M."/>
            <person name="Grisel S."/>
            <person name="Petersen M."/>
            <person name="Berrin J.G."/>
            <person name="Delaux P.M."/>
            <person name="Dal Grande F."/>
            <person name="Keller J."/>
        </authorList>
    </citation>
    <scope>NUCLEOTIDE SEQUENCE [LARGE SCALE GENOMIC DNA]</scope>
    <source>
        <strain evidence="2 3">SAG 2043</strain>
    </source>
</reference>
<evidence type="ECO:0000313" key="2">
    <source>
        <dbReference type="EMBL" id="KAK9819828.1"/>
    </source>
</evidence>
<organism evidence="2 3">
    <name type="scientific">[Myrmecia] bisecta</name>
    <dbReference type="NCBI Taxonomy" id="41462"/>
    <lineage>
        <taxon>Eukaryota</taxon>
        <taxon>Viridiplantae</taxon>
        <taxon>Chlorophyta</taxon>
        <taxon>core chlorophytes</taxon>
        <taxon>Trebouxiophyceae</taxon>
        <taxon>Trebouxiales</taxon>
        <taxon>Trebouxiaceae</taxon>
        <taxon>Myrmecia</taxon>
    </lineage>
</organism>
<evidence type="ECO:0000313" key="3">
    <source>
        <dbReference type="Proteomes" id="UP001489004"/>
    </source>
</evidence>
<dbReference type="AlphaFoldDB" id="A0AAW1QEJ1"/>
<dbReference type="EMBL" id="JALJOR010000003">
    <property type="protein sequence ID" value="KAK9819828.1"/>
    <property type="molecule type" value="Genomic_DNA"/>
</dbReference>
<feature type="region of interest" description="Disordered" evidence="1">
    <location>
        <begin position="76"/>
        <end position="105"/>
    </location>
</feature>
<gene>
    <name evidence="2" type="ORF">WJX72_002823</name>
</gene>
<accession>A0AAW1QEJ1</accession>
<keyword evidence="3" id="KW-1185">Reference proteome</keyword>
<evidence type="ECO:0000256" key="1">
    <source>
        <dbReference type="SAM" id="MobiDB-lite"/>
    </source>
</evidence>
<proteinExistence type="predicted"/>
<protein>
    <submittedName>
        <fullName evidence="2">Uncharacterized protein</fullName>
    </submittedName>
</protein>
<feature type="compositionally biased region" description="Low complexity" evidence="1">
    <location>
        <begin position="38"/>
        <end position="59"/>
    </location>
</feature>
<name>A0AAW1QEJ1_9CHLO</name>
<sequence length="126" mass="13514">MPIGGKLTLKGGQPWDIKKKKKRKAKAVVEETAEEGTDPGTTAQTGTAPDPAAPAAVPPRKALPYEEEFALEMEKVKTGKVKTTPWGSSSRAPPPILHGYSAPVTGKTAQERLDLRCASRTDKFCK</sequence>
<feature type="region of interest" description="Disordered" evidence="1">
    <location>
        <begin position="1"/>
        <end position="59"/>
    </location>
</feature>
<dbReference type="Proteomes" id="UP001489004">
    <property type="component" value="Unassembled WGS sequence"/>
</dbReference>
<comment type="caution">
    <text evidence="2">The sequence shown here is derived from an EMBL/GenBank/DDBJ whole genome shotgun (WGS) entry which is preliminary data.</text>
</comment>